<dbReference type="OrthoDB" id="1684102at2759"/>
<accession>A0A9P6CR89</accession>
<dbReference type="InterPro" id="IPR029044">
    <property type="entry name" value="Nucleotide-diphossugar_trans"/>
</dbReference>
<evidence type="ECO:0000313" key="1">
    <source>
        <dbReference type="EMBL" id="KAF9469794.1"/>
    </source>
</evidence>
<organism evidence="1 2">
    <name type="scientific">Collybia nuda</name>
    <dbReference type="NCBI Taxonomy" id="64659"/>
    <lineage>
        <taxon>Eukaryota</taxon>
        <taxon>Fungi</taxon>
        <taxon>Dikarya</taxon>
        <taxon>Basidiomycota</taxon>
        <taxon>Agaricomycotina</taxon>
        <taxon>Agaricomycetes</taxon>
        <taxon>Agaricomycetidae</taxon>
        <taxon>Agaricales</taxon>
        <taxon>Tricholomatineae</taxon>
        <taxon>Clitocybaceae</taxon>
        <taxon>Collybia</taxon>
    </lineage>
</organism>
<comment type="caution">
    <text evidence="1">The sequence shown here is derived from an EMBL/GenBank/DDBJ whole genome shotgun (WGS) entry which is preliminary data.</text>
</comment>
<dbReference type="EMBL" id="MU150229">
    <property type="protein sequence ID" value="KAF9469794.1"/>
    <property type="molecule type" value="Genomic_DNA"/>
</dbReference>
<reference evidence="1" key="1">
    <citation type="submission" date="2020-11" db="EMBL/GenBank/DDBJ databases">
        <authorList>
            <consortium name="DOE Joint Genome Institute"/>
            <person name="Ahrendt S."/>
            <person name="Riley R."/>
            <person name="Andreopoulos W."/>
            <person name="Labutti K."/>
            <person name="Pangilinan J."/>
            <person name="Ruiz-Duenas F.J."/>
            <person name="Barrasa J.M."/>
            <person name="Sanchez-Garcia M."/>
            <person name="Camarero S."/>
            <person name="Miyauchi S."/>
            <person name="Serrano A."/>
            <person name="Linde D."/>
            <person name="Babiker R."/>
            <person name="Drula E."/>
            <person name="Ayuso-Fernandez I."/>
            <person name="Pacheco R."/>
            <person name="Padilla G."/>
            <person name="Ferreira P."/>
            <person name="Barriuso J."/>
            <person name="Kellner H."/>
            <person name="Castanera R."/>
            <person name="Alfaro M."/>
            <person name="Ramirez L."/>
            <person name="Pisabarro A.G."/>
            <person name="Kuo A."/>
            <person name="Tritt A."/>
            <person name="Lipzen A."/>
            <person name="He G."/>
            <person name="Yan M."/>
            <person name="Ng V."/>
            <person name="Cullen D."/>
            <person name="Martin F."/>
            <person name="Rosso M.-N."/>
            <person name="Henrissat B."/>
            <person name="Hibbett D."/>
            <person name="Martinez A.T."/>
            <person name="Grigoriev I.V."/>
        </authorList>
    </citation>
    <scope>NUCLEOTIDE SEQUENCE</scope>
    <source>
        <strain evidence="1">CBS 247.69</strain>
    </source>
</reference>
<sequence length="514" mass="57670">MSLRRCSALLSCFTTAVIIIFALGIDHYRKKGFSRVSGGPPVSLEASYVAHHDAALERISFYPHTRQKADTTAVVLNWSRLPNVVRIVEQLCDQSLEHTIAAILVWNNSPRALSQEDLGGVPSNCTKKVRVYNSPVNLYFEARYIGCAQATTSYCFIQDDDYLIWPEIINTLQHQISHSTRPRIHLLPSHELLSSYLRDIRTDSGIHTSFTWLGYGTIIRRSEAVEFLDLMKVLDVTGEDLKMSDNYFTILSNTYSETWFDQNVELGGGQPFTVGSEGDERNNYYIIKAAQLLQSVAPTGSNSKPNSTSLPYVRTGNRPLEFPTSVSRAPCLGSSCLLETSISLLPDGIKHSVLTADEILALEVSNMELISEEQILHFHAYPPSHAVDGRPDTSFRSPKHAQEGDTISLDLMNKIGSYWKSVDLVFLVDTTTEIILGAAAYQMGVGEHWVTTSYTLVCVDSDIRSETSSFLRECAIQMLPAPRIRKGVHIFRVRLEKSVDEHWCVYEVWLRGRL</sequence>
<proteinExistence type="predicted"/>
<protein>
    <submittedName>
        <fullName evidence="1">Uncharacterized protein</fullName>
    </submittedName>
</protein>
<evidence type="ECO:0000313" key="2">
    <source>
        <dbReference type="Proteomes" id="UP000807353"/>
    </source>
</evidence>
<dbReference type="AlphaFoldDB" id="A0A9P6CR89"/>
<keyword evidence="2" id="KW-1185">Reference proteome</keyword>
<gene>
    <name evidence="1" type="ORF">BDZ94DRAFT_1243274</name>
</gene>
<dbReference type="Proteomes" id="UP000807353">
    <property type="component" value="Unassembled WGS sequence"/>
</dbReference>
<dbReference type="SUPFAM" id="SSF53448">
    <property type="entry name" value="Nucleotide-diphospho-sugar transferases"/>
    <property type="match status" value="1"/>
</dbReference>
<name>A0A9P6CR89_9AGAR</name>